<evidence type="ECO:0000313" key="2">
    <source>
        <dbReference type="EMBL" id="EXB28924.1"/>
    </source>
</evidence>
<accession>W9QD20</accession>
<dbReference type="EMBL" id="KE343425">
    <property type="protein sequence ID" value="EXB28924.1"/>
    <property type="molecule type" value="Genomic_DNA"/>
</dbReference>
<keyword evidence="3" id="KW-1185">Reference proteome</keyword>
<sequence length="102" mass="11163">MVGGSFGHRRCGIKGAAVGLRQRASRGGVRNSGSQGRRIRKRKKKFVAGGKLAAACVWIPRHNRWATLDSYCRGRPAVAWGLAGLRNGGRQWKRRAATLLQP</sequence>
<name>W9QD20_9ROSA</name>
<dbReference type="AlphaFoldDB" id="W9QD20"/>
<evidence type="ECO:0000313" key="3">
    <source>
        <dbReference type="Proteomes" id="UP000030645"/>
    </source>
</evidence>
<gene>
    <name evidence="2" type="ORF">L484_012683</name>
</gene>
<evidence type="ECO:0000256" key="1">
    <source>
        <dbReference type="SAM" id="MobiDB-lite"/>
    </source>
</evidence>
<reference evidence="3" key="1">
    <citation type="submission" date="2013-01" db="EMBL/GenBank/DDBJ databases">
        <title>Draft Genome Sequence of a Mulberry Tree, Morus notabilis C.K. Schneid.</title>
        <authorList>
            <person name="He N."/>
            <person name="Zhao S."/>
        </authorList>
    </citation>
    <scope>NUCLEOTIDE SEQUENCE</scope>
</reference>
<feature type="region of interest" description="Disordered" evidence="1">
    <location>
        <begin position="21"/>
        <end position="43"/>
    </location>
</feature>
<protein>
    <submittedName>
        <fullName evidence="2">Uncharacterized protein</fullName>
    </submittedName>
</protein>
<dbReference type="Proteomes" id="UP000030645">
    <property type="component" value="Unassembled WGS sequence"/>
</dbReference>
<proteinExistence type="predicted"/>
<organism evidence="2 3">
    <name type="scientific">Morus notabilis</name>
    <dbReference type="NCBI Taxonomy" id="981085"/>
    <lineage>
        <taxon>Eukaryota</taxon>
        <taxon>Viridiplantae</taxon>
        <taxon>Streptophyta</taxon>
        <taxon>Embryophyta</taxon>
        <taxon>Tracheophyta</taxon>
        <taxon>Spermatophyta</taxon>
        <taxon>Magnoliopsida</taxon>
        <taxon>eudicotyledons</taxon>
        <taxon>Gunneridae</taxon>
        <taxon>Pentapetalae</taxon>
        <taxon>rosids</taxon>
        <taxon>fabids</taxon>
        <taxon>Rosales</taxon>
        <taxon>Moraceae</taxon>
        <taxon>Moreae</taxon>
        <taxon>Morus</taxon>
    </lineage>
</organism>